<organism evidence="1 2">
    <name type="scientific">Duganella phyllosphaerae</name>
    <dbReference type="NCBI Taxonomy" id="762836"/>
    <lineage>
        <taxon>Bacteria</taxon>
        <taxon>Pseudomonadati</taxon>
        <taxon>Pseudomonadota</taxon>
        <taxon>Betaproteobacteria</taxon>
        <taxon>Burkholderiales</taxon>
        <taxon>Oxalobacteraceae</taxon>
        <taxon>Telluria group</taxon>
        <taxon>Duganella</taxon>
    </lineage>
</organism>
<accession>A0A1E7WTY5</accession>
<comment type="caution">
    <text evidence="1">The sequence shown here is derived from an EMBL/GenBank/DDBJ whole genome shotgun (WGS) entry which is preliminary data.</text>
</comment>
<gene>
    <name evidence="1" type="ORF">DUPY_19540</name>
</gene>
<dbReference type="Proteomes" id="UP000175989">
    <property type="component" value="Unassembled WGS sequence"/>
</dbReference>
<protein>
    <submittedName>
        <fullName evidence="1">Uncharacterized protein</fullName>
    </submittedName>
</protein>
<proteinExistence type="predicted"/>
<keyword evidence="2" id="KW-1185">Reference proteome</keyword>
<evidence type="ECO:0000313" key="2">
    <source>
        <dbReference type="Proteomes" id="UP000175989"/>
    </source>
</evidence>
<evidence type="ECO:0000313" key="1">
    <source>
        <dbReference type="EMBL" id="OFA03115.1"/>
    </source>
</evidence>
<reference evidence="2" key="1">
    <citation type="journal article" date="2016" name="Front. Microbiol.">
        <title>Molecular Keys to the Janthinobacterium and Duganella spp. Interaction with the Plant Pathogen Fusarium graminearum.</title>
        <authorList>
            <person name="Haack F.S."/>
            <person name="Poehlein A."/>
            <person name="Kroger C."/>
            <person name="Voigt C.A."/>
            <person name="Piepenbring M."/>
            <person name="Bode H.B."/>
            <person name="Daniel R."/>
            <person name="Schafer W."/>
            <person name="Streit W.R."/>
        </authorList>
    </citation>
    <scope>NUCLEOTIDE SEQUENCE [LARGE SCALE GENOMIC DNA]</scope>
    <source>
        <strain evidence="2">T54</strain>
    </source>
</reference>
<sequence length="262" mass="27917">MMAVTCCTDVTTCFMVAPARSTCTMPALTLPTETSIRFLMSLAAVALRWARLRTSLATTAKPRPCSPARAASTAAFSARILVWKAMPSIRPMMSTILRDEVLISSMVAITSATISPPCTATCEALTASSLACAELSAFCLTVAENCSTDDAVSSRLAACASVRPDRSALPAAIWRVATAMVSTLTRTSRMVAIRLLFICCSARSNWPTSSVAWVSNDAVRSPAAIERAPSSACRSGSSTEARKVYHRKTLIKRPRKVAPKMA</sequence>
<dbReference type="EMBL" id="LROM01000073">
    <property type="protein sequence ID" value="OFA03115.1"/>
    <property type="molecule type" value="Genomic_DNA"/>
</dbReference>
<dbReference type="AlphaFoldDB" id="A0A1E7WTY5"/>
<name>A0A1E7WTY5_9BURK</name>